<reference evidence="1 2" key="1">
    <citation type="journal article" date="2014" name="Genome Announc.">
        <title>Complete Genome Sequence of Polychlorinated Biphenyl Degrader Comamonas testosteroni TK102 (NBRC 109938).</title>
        <authorList>
            <person name="Fukuda K."/>
            <person name="Hosoyama A."/>
            <person name="Tsuchikane K."/>
            <person name="Ohji S."/>
            <person name="Yamazoe A."/>
            <person name="Fujita N."/>
            <person name="Shintani M."/>
            <person name="Kimbara K."/>
        </authorList>
    </citation>
    <scope>NUCLEOTIDE SEQUENCE [LARGE SCALE GENOMIC DNA]</scope>
    <source>
        <strain evidence="1">TK102</strain>
    </source>
</reference>
<accession>A0A076PIZ8</accession>
<evidence type="ECO:0000313" key="2">
    <source>
        <dbReference type="Proteomes" id="UP000028782"/>
    </source>
</evidence>
<dbReference type="KEGG" id="ctes:O987_13205"/>
<organism evidence="1 2">
    <name type="scientific">Comamonas testosteroni TK102</name>
    <dbReference type="NCBI Taxonomy" id="1392005"/>
    <lineage>
        <taxon>Bacteria</taxon>
        <taxon>Pseudomonadati</taxon>
        <taxon>Pseudomonadota</taxon>
        <taxon>Betaproteobacteria</taxon>
        <taxon>Burkholderiales</taxon>
        <taxon>Comamonadaceae</taxon>
        <taxon>Comamonas</taxon>
    </lineage>
</organism>
<evidence type="ECO:0000313" key="1">
    <source>
        <dbReference type="EMBL" id="AIJ46759.1"/>
    </source>
</evidence>
<dbReference type="Proteomes" id="UP000028782">
    <property type="component" value="Chromosome"/>
</dbReference>
<name>A0A076PIZ8_COMTE</name>
<sequence>MKNACLAYSKAGRAQGAGIGHLPFITTVTKASRSAA</sequence>
<dbReference type="EMBL" id="CP006704">
    <property type="protein sequence ID" value="AIJ46759.1"/>
    <property type="molecule type" value="Genomic_DNA"/>
</dbReference>
<dbReference type="HOGENOM" id="CLU_3355577_0_0_4"/>
<dbReference type="AlphaFoldDB" id="A0A076PIZ8"/>
<gene>
    <name evidence="1" type="ORF">O987_13205</name>
</gene>
<protein>
    <submittedName>
        <fullName evidence="1">Uncharacterized protein</fullName>
    </submittedName>
</protein>
<proteinExistence type="predicted"/>